<dbReference type="SUPFAM" id="SSF47384">
    <property type="entry name" value="Homodimeric domain of signal transducing histidine kinase"/>
    <property type="match status" value="1"/>
</dbReference>
<feature type="transmembrane region" description="Helical" evidence="14">
    <location>
        <begin position="33"/>
        <end position="54"/>
    </location>
</feature>
<evidence type="ECO:0000256" key="7">
    <source>
        <dbReference type="ARBA" id="ARBA00022692"/>
    </source>
</evidence>
<dbReference type="Pfam" id="PF00512">
    <property type="entry name" value="HisKA"/>
    <property type="match status" value="1"/>
</dbReference>
<evidence type="ECO:0000256" key="14">
    <source>
        <dbReference type="SAM" id="Phobius"/>
    </source>
</evidence>
<dbReference type="Gene3D" id="1.10.287.130">
    <property type="match status" value="1"/>
</dbReference>
<evidence type="ECO:0000256" key="2">
    <source>
        <dbReference type="ARBA" id="ARBA00004651"/>
    </source>
</evidence>
<organism evidence="16 17">
    <name type="scientific">Paenibacillus hexagrammi</name>
    <dbReference type="NCBI Taxonomy" id="2908839"/>
    <lineage>
        <taxon>Bacteria</taxon>
        <taxon>Bacillati</taxon>
        <taxon>Bacillota</taxon>
        <taxon>Bacilli</taxon>
        <taxon>Bacillales</taxon>
        <taxon>Paenibacillaceae</taxon>
        <taxon>Paenibacillus</taxon>
    </lineage>
</organism>
<evidence type="ECO:0000313" key="17">
    <source>
        <dbReference type="Proteomes" id="UP001649230"/>
    </source>
</evidence>
<evidence type="ECO:0000256" key="3">
    <source>
        <dbReference type="ARBA" id="ARBA00012438"/>
    </source>
</evidence>
<evidence type="ECO:0000256" key="6">
    <source>
        <dbReference type="ARBA" id="ARBA00022679"/>
    </source>
</evidence>
<evidence type="ECO:0000256" key="1">
    <source>
        <dbReference type="ARBA" id="ARBA00000085"/>
    </source>
</evidence>
<gene>
    <name evidence="16" type="ORF">L0M14_28940</name>
</gene>
<feature type="transmembrane region" description="Helical" evidence="14">
    <location>
        <begin position="164"/>
        <end position="186"/>
    </location>
</feature>
<dbReference type="CDD" id="cd00082">
    <property type="entry name" value="HisKA"/>
    <property type="match status" value="1"/>
</dbReference>
<feature type="transmembrane region" description="Helical" evidence="14">
    <location>
        <begin position="99"/>
        <end position="118"/>
    </location>
</feature>
<keyword evidence="7 14" id="KW-0812">Transmembrane</keyword>
<evidence type="ECO:0000256" key="5">
    <source>
        <dbReference type="ARBA" id="ARBA00022553"/>
    </source>
</evidence>
<evidence type="ECO:0000259" key="15">
    <source>
        <dbReference type="PROSITE" id="PS50109"/>
    </source>
</evidence>
<dbReference type="SMART" id="SM00388">
    <property type="entry name" value="HisKA"/>
    <property type="match status" value="1"/>
</dbReference>
<keyword evidence="17" id="KW-1185">Reference proteome</keyword>
<evidence type="ECO:0000256" key="8">
    <source>
        <dbReference type="ARBA" id="ARBA00022741"/>
    </source>
</evidence>
<keyword evidence="12" id="KW-0902">Two-component regulatory system</keyword>
<dbReference type="PROSITE" id="PS50109">
    <property type="entry name" value="HIS_KIN"/>
    <property type="match status" value="1"/>
</dbReference>
<dbReference type="SUPFAM" id="SSF55874">
    <property type="entry name" value="ATPase domain of HSP90 chaperone/DNA topoisomerase II/histidine kinase"/>
    <property type="match status" value="1"/>
</dbReference>
<dbReference type="Proteomes" id="UP001649230">
    <property type="component" value="Chromosome"/>
</dbReference>
<sequence>MKDVWLQCLTVLLPAIAIQLYVLKQRDVKKGVISSLLLGLLSGLSVTVCMSFPIPLSESMHWDFRITPLILAILYGGHYAGGTALLFAVFYRSWIGGDAVYYAIMGNLACTALSFFAGSWFQKVKRSGRLIMVLGLVTFSHLYMFFLLMLFLESRGKLEQLQSFGFKLVLSCVSQLLLTWLCFYVIESIVELMGKRMSEQQADQLHIISELAPSVAHEIRNPLTVVKGFIQVAKASADAKVQGYMSTAISELDRTESIIQDYLNLADPHPGHEEHIEISNLIETIDVLIQSYAAMYGVIYKTELESELWVKGNHEKLKQVLMNLIKNAVEATDEGKSVKVKAFASGLDVHIHVMDQGMGISEEQVERLGQSYYTTKEKGTGLGLMVAFRIIEAMGGELRFESEENKGTIAIIRLSRLP</sequence>
<evidence type="ECO:0000313" key="16">
    <source>
        <dbReference type="EMBL" id="UJF33481.1"/>
    </source>
</evidence>
<dbReference type="EMBL" id="CP090978">
    <property type="protein sequence ID" value="UJF33481.1"/>
    <property type="molecule type" value="Genomic_DNA"/>
</dbReference>
<keyword evidence="4" id="KW-1003">Cell membrane</keyword>
<keyword evidence="11 14" id="KW-1133">Transmembrane helix</keyword>
<evidence type="ECO:0000256" key="11">
    <source>
        <dbReference type="ARBA" id="ARBA00022989"/>
    </source>
</evidence>
<dbReference type="Pfam" id="PF07694">
    <property type="entry name" value="5TM-5TMR_LYT"/>
    <property type="match status" value="1"/>
</dbReference>
<dbReference type="Pfam" id="PF02518">
    <property type="entry name" value="HATPase_c"/>
    <property type="match status" value="1"/>
</dbReference>
<comment type="catalytic activity">
    <reaction evidence="1">
        <text>ATP + protein L-histidine = ADP + protein N-phospho-L-histidine.</text>
        <dbReference type="EC" id="2.7.13.3"/>
    </reaction>
</comment>
<evidence type="ECO:0000256" key="12">
    <source>
        <dbReference type="ARBA" id="ARBA00023012"/>
    </source>
</evidence>
<dbReference type="Gene3D" id="3.30.565.10">
    <property type="entry name" value="Histidine kinase-like ATPase, C-terminal domain"/>
    <property type="match status" value="1"/>
</dbReference>
<feature type="transmembrane region" description="Helical" evidence="14">
    <location>
        <begin position="130"/>
        <end position="152"/>
    </location>
</feature>
<keyword evidence="5" id="KW-0597">Phosphoprotein</keyword>
<accession>A0ABY3SK50</accession>
<dbReference type="InterPro" id="IPR003661">
    <property type="entry name" value="HisK_dim/P_dom"/>
</dbReference>
<keyword evidence="9 16" id="KW-0418">Kinase</keyword>
<evidence type="ECO:0000256" key="13">
    <source>
        <dbReference type="ARBA" id="ARBA00023136"/>
    </source>
</evidence>
<protein>
    <recommendedName>
        <fullName evidence="3">histidine kinase</fullName>
        <ecNumber evidence="3">2.7.13.3</ecNumber>
    </recommendedName>
</protein>
<keyword evidence="13 14" id="KW-0472">Membrane</keyword>
<dbReference type="CDD" id="cd00075">
    <property type="entry name" value="HATPase"/>
    <property type="match status" value="1"/>
</dbReference>
<evidence type="ECO:0000256" key="4">
    <source>
        <dbReference type="ARBA" id="ARBA00022475"/>
    </source>
</evidence>
<dbReference type="EC" id="2.7.13.3" evidence="3"/>
<dbReference type="PRINTS" id="PR00344">
    <property type="entry name" value="BCTRLSENSOR"/>
</dbReference>
<comment type="subcellular location">
    <subcellularLocation>
        <location evidence="2">Cell membrane</location>
        <topology evidence="2">Multi-pass membrane protein</topology>
    </subcellularLocation>
</comment>
<feature type="domain" description="Histidine kinase" evidence="15">
    <location>
        <begin position="214"/>
        <end position="418"/>
    </location>
</feature>
<dbReference type="PANTHER" id="PTHR43065">
    <property type="entry name" value="SENSOR HISTIDINE KINASE"/>
    <property type="match status" value="1"/>
</dbReference>
<dbReference type="InterPro" id="IPR005467">
    <property type="entry name" value="His_kinase_dom"/>
</dbReference>
<dbReference type="InterPro" id="IPR011620">
    <property type="entry name" value="Sig_transdc_His_kinase_LytS_TM"/>
</dbReference>
<keyword evidence="8" id="KW-0547">Nucleotide-binding</keyword>
<dbReference type="RefSeq" id="WP_235119850.1">
    <property type="nucleotide sequence ID" value="NZ_CP090978.1"/>
</dbReference>
<dbReference type="PANTHER" id="PTHR43065:SF46">
    <property type="entry name" value="C4-DICARBOXYLATE TRANSPORT SENSOR PROTEIN DCTB"/>
    <property type="match status" value="1"/>
</dbReference>
<dbReference type="SMART" id="SM00387">
    <property type="entry name" value="HATPase_c"/>
    <property type="match status" value="1"/>
</dbReference>
<keyword evidence="10" id="KW-0067">ATP-binding</keyword>
<name>A0ABY3SK50_9BACL</name>
<evidence type="ECO:0000256" key="10">
    <source>
        <dbReference type="ARBA" id="ARBA00022840"/>
    </source>
</evidence>
<dbReference type="GO" id="GO:0016301">
    <property type="term" value="F:kinase activity"/>
    <property type="evidence" value="ECO:0007669"/>
    <property type="project" value="UniProtKB-KW"/>
</dbReference>
<dbReference type="InterPro" id="IPR003594">
    <property type="entry name" value="HATPase_dom"/>
</dbReference>
<dbReference type="InterPro" id="IPR036097">
    <property type="entry name" value="HisK_dim/P_sf"/>
</dbReference>
<proteinExistence type="predicted"/>
<dbReference type="InterPro" id="IPR036890">
    <property type="entry name" value="HATPase_C_sf"/>
</dbReference>
<keyword evidence="6" id="KW-0808">Transferase</keyword>
<evidence type="ECO:0000256" key="9">
    <source>
        <dbReference type="ARBA" id="ARBA00022777"/>
    </source>
</evidence>
<feature type="transmembrane region" description="Helical" evidence="14">
    <location>
        <begin position="66"/>
        <end position="93"/>
    </location>
</feature>
<reference evidence="16 17" key="1">
    <citation type="journal article" date="2024" name="Int. J. Syst. Evol. Microbiol.">
        <title>Paenibacillus hexagrammi sp. nov., a novel bacterium isolated from the gut content of Hexagrammos agrammus.</title>
        <authorList>
            <person name="Jung H.K."/>
            <person name="Kim D.G."/>
            <person name="Zin H."/>
            <person name="Park J."/>
            <person name="Jung H."/>
            <person name="Kim Y.O."/>
            <person name="Kong H.J."/>
            <person name="Kim J.W."/>
            <person name="Kim Y.S."/>
        </authorList>
    </citation>
    <scope>NUCLEOTIDE SEQUENCE [LARGE SCALE GENOMIC DNA]</scope>
    <source>
        <strain evidence="16 17">YPD9-1</strain>
    </source>
</reference>
<dbReference type="InterPro" id="IPR004358">
    <property type="entry name" value="Sig_transdc_His_kin-like_C"/>
</dbReference>